<dbReference type="RefSeq" id="WP_141613135.1">
    <property type="nucleotide sequence ID" value="NZ_CP041253.1"/>
</dbReference>
<dbReference type="Proteomes" id="UP000316614">
    <property type="component" value="Chromosome"/>
</dbReference>
<evidence type="ECO:0000313" key="2">
    <source>
        <dbReference type="EMBL" id="QDH77871.1"/>
    </source>
</evidence>
<evidence type="ECO:0000313" key="3">
    <source>
        <dbReference type="Proteomes" id="UP000316614"/>
    </source>
</evidence>
<protein>
    <submittedName>
        <fullName evidence="2">Uncharacterized protein</fullName>
    </submittedName>
</protein>
<keyword evidence="1" id="KW-0732">Signal</keyword>
<evidence type="ECO:0000256" key="1">
    <source>
        <dbReference type="SAM" id="SignalP"/>
    </source>
</evidence>
<proteinExistence type="predicted"/>
<accession>A0A514CDH7</accession>
<dbReference type="AlphaFoldDB" id="A0A514CDH7"/>
<dbReference type="KEGG" id="echi:FKX85_01945"/>
<organism evidence="2 3">
    <name type="scientific">Echinicola soli</name>
    <dbReference type="NCBI Taxonomy" id="2591634"/>
    <lineage>
        <taxon>Bacteria</taxon>
        <taxon>Pseudomonadati</taxon>
        <taxon>Bacteroidota</taxon>
        <taxon>Cytophagia</taxon>
        <taxon>Cytophagales</taxon>
        <taxon>Cyclobacteriaceae</taxon>
        <taxon>Echinicola</taxon>
    </lineage>
</organism>
<reference evidence="2 3" key="1">
    <citation type="submission" date="2019-06" db="EMBL/GenBank/DDBJ databases">
        <title>Echinicola alkalisoli sp. nov. isolated from saline soil.</title>
        <authorList>
            <person name="Sun J.-Q."/>
            <person name="Xu L."/>
        </authorList>
    </citation>
    <scope>NUCLEOTIDE SEQUENCE [LARGE SCALE GENOMIC DNA]</scope>
    <source>
        <strain evidence="2 3">LN3S3</strain>
    </source>
</reference>
<feature type="chain" id="PRO_5021901965" evidence="1">
    <location>
        <begin position="21"/>
        <end position="154"/>
    </location>
</feature>
<name>A0A514CDH7_9BACT</name>
<keyword evidence="3" id="KW-1185">Reference proteome</keyword>
<feature type="signal peptide" evidence="1">
    <location>
        <begin position="1"/>
        <end position="20"/>
    </location>
</feature>
<gene>
    <name evidence="2" type="ORF">FKX85_01945</name>
</gene>
<sequence length="154" mass="17690">MKKIFVFFIYLSFSNFQVMAQNEIGNNIIDRFISSIEKDKISLGELKADGIIRLSESNEDSVQKFDQEYAQPVFEAIRNNLEICNNSKENIEILSLKEAKARKKYFPELISTPDGDVYLLYCKEELIAPFLVQEGKISSFSTLNKSGKEIFLLL</sequence>
<dbReference type="EMBL" id="CP041253">
    <property type="protein sequence ID" value="QDH77871.1"/>
    <property type="molecule type" value="Genomic_DNA"/>
</dbReference>